<keyword evidence="2 12" id="KW-0723">Serine/threonine-protein kinase</keyword>
<dbReference type="SMART" id="SM00220">
    <property type="entry name" value="S_TKc"/>
    <property type="match status" value="1"/>
</dbReference>
<dbReference type="SUPFAM" id="SSF56112">
    <property type="entry name" value="Protein kinase-like (PK-like)"/>
    <property type="match status" value="1"/>
</dbReference>
<keyword evidence="10" id="KW-1133">Transmembrane helix</keyword>
<dbReference type="InterPro" id="IPR017441">
    <property type="entry name" value="Protein_kinase_ATP_BS"/>
</dbReference>
<dbReference type="STRING" id="292563.Cyast_2527"/>
<dbReference type="GO" id="GO:0005524">
    <property type="term" value="F:ATP binding"/>
    <property type="evidence" value="ECO:0007669"/>
    <property type="project" value="UniProtKB-UniRule"/>
</dbReference>
<dbReference type="InterPro" id="IPR011009">
    <property type="entry name" value="Kinase-like_dom_sf"/>
</dbReference>
<evidence type="ECO:0000256" key="7">
    <source>
        <dbReference type="ARBA" id="ARBA00047899"/>
    </source>
</evidence>
<organism evidence="12 13">
    <name type="scientific">Cyanobacterium stanieri (strain ATCC 29140 / PCC 7202)</name>
    <dbReference type="NCBI Taxonomy" id="292563"/>
    <lineage>
        <taxon>Bacteria</taxon>
        <taxon>Bacillati</taxon>
        <taxon>Cyanobacteriota</taxon>
        <taxon>Cyanophyceae</taxon>
        <taxon>Oscillatoriophycideae</taxon>
        <taxon>Chroococcales</taxon>
        <taxon>Geminocystaceae</taxon>
        <taxon>Cyanobacterium</taxon>
    </lineage>
</organism>
<dbReference type="KEGG" id="csn:Cyast_2527"/>
<accession>K9YPZ3</accession>
<evidence type="ECO:0000256" key="9">
    <source>
        <dbReference type="PROSITE-ProRule" id="PRU10141"/>
    </source>
</evidence>
<gene>
    <name evidence="12" type="ordered locus">Cyast_2527</name>
</gene>
<dbReference type="HOGENOM" id="CLU_000288_135_5_3"/>
<dbReference type="eggNOG" id="COG0515">
    <property type="taxonomic scope" value="Bacteria"/>
</dbReference>
<feature type="transmembrane region" description="Helical" evidence="10">
    <location>
        <begin position="312"/>
        <end position="332"/>
    </location>
</feature>
<dbReference type="EMBL" id="CP003940">
    <property type="protein sequence ID" value="AFZ48470.1"/>
    <property type="molecule type" value="Genomic_DNA"/>
</dbReference>
<dbReference type="PROSITE" id="PS50011">
    <property type="entry name" value="PROTEIN_KINASE_DOM"/>
    <property type="match status" value="1"/>
</dbReference>
<evidence type="ECO:0000256" key="4">
    <source>
        <dbReference type="ARBA" id="ARBA00022741"/>
    </source>
</evidence>
<evidence type="ECO:0000313" key="12">
    <source>
        <dbReference type="EMBL" id="AFZ48470.1"/>
    </source>
</evidence>
<keyword evidence="6 9" id="KW-0067">ATP-binding</keyword>
<evidence type="ECO:0000256" key="8">
    <source>
        <dbReference type="ARBA" id="ARBA00048679"/>
    </source>
</evidence>
<dbReference type="Proteomes" id="UP000010483">
    <property type="component" value="Chromosome"/>
</dbReference>
<evidence type="ECO:0000256" key="5">
    <source>
        <dbReference type="ARBA" id="ARBA00022777"/>
    </source>
</evidence>
<keyword evidence="4 9" id="KW-0547">Nucleotide-binding</keyword>
<sequence length="447" mass="51346">MSNDLVVLNSRYQLLNKLGEGGFGVVYLAKDTQTKKLCVVKQLHSSLENADVVKRLFYEEIKILEKLEHPQIPSLIDFYDDGDDCFLVEEYIEGETIKFELKDGCLWNEARVINFLEQGLQILDYIHRRGIIHRDIKPDNFIRRRDTEEIVLIDFGAVKNFNVEQSHIINPTVAIGTHGYMPSEQARGKPRKNSDIYSLGIIAIQALTGRNPISFKEDEQSGEIIWRPYADVHSYLGDILTQMVRADYAKRYHSADLVLQDLYKYIRWQEGLKNTHTNPILKDALDVHHHDQPLTLTQNPPMLKTISHPRSWGIGFLVFLFMGIMGGGFFYYDSRRVEATISQLENSKINQNFASCIQLTQSRRARNIAPLLLDQYIGECRLEYAKQQAQLEDYQGAIAIAQKIPPQNPYHREATILMEDWTQAHENQNIDCPPNVLCICPGPLCPN</sequence>
<keyword evidence="13" id="KW-1185">Reference proteome</keyword>
<dbReference type="BioCyc" id="CSTA292563:G1353-2530-MONOMER"/>
<keyword evidence="5 12" id="KW-0418">Kinase</keyword>
<dbReference type="GO" id="GO:0004674">
    <property type="term" value="F:protein serine/threonine kinase activity"/>
    <property type="evidence" value="ECO:0007669"/>
    <property type="project" value="UniProtKB-KW"/>
</dbReference>
<dbReference type="AlphaFoldDB" id="K9YPZ3"/>
<dbReference type="Gene3D" id="1.10.510.10">
    <property type="entry name" value="Transferase(Phosphotransferase) domain 1"/>
    <property type="match status" value="1"/>
</dbReference>
<evidence type="ECO:0000256" key="2">
    <source>
        <dbReference type="ARBA" id="ARBA00022527"/>
    </source>
</evidence>
<reference evidence="13" key="1">
    <citation type="journal article" date="2013" name="Proc. Natl. Acad. Sci. U.S.A.">
        <title>Improving the coverage of the cyanobacterial phylum using diversity-driven genome sequencing.</title>
        <authorList>
            <person name="Shih P.M."/>
            <person name="Wu D."/>
            <person name="Latifi A."/>
            <person name="Axen S.D."/>
            <person name="Fewer D.P."/>
            <person name="Talla E."/>
            <person name="Calteau A."/>
            <person name="Cai F."/>
            <person name="Tandeau de Marsac N."/>
            <person name="Rippka R."/>
            <person name="Herdman M."/>
            <person name="Sivonen K."/>
            <person name="Coursin T."/>
            <person name="Laurent T."/>
            <person name="Goodwin L."/>
            <person name="Nolan M."/>
            <person name="Davenport K.W."/>
            <person name="Han C.S."/>
            <person name="Rubin E.M."/>
            <person name="Eisen J.A."/>
            <person name="Woyke T."/>
            <person name="Gugger M."/>
            <person name="Kerfeld C.A."/>
        </authorList>
    </citation>
    <scope>NUCLEOTIDE SEQUENCE [LARGE SCALE GENOMIC DNA]</scope>
    <source>
        <strain evidence="13">ATCC 29140 / PCC 7202</strain>
    </source>
</reference>
<keyword evidence="10" id="KW-0472">Membrane</keyword>
<dbReference type="PATRIC" id="fig|292563.3.peg.2642"/>
<name>K9YPZ3_CYASC</name>
<proteinExistence type="predicted"/>
<comment type="catalytic activity">
    <reaction evidence="8">
        <text>L-seryl-[protein] + ATP = O-phospho-L-seryl-[protein] + ADP + H(+)</text>
        <dbReference type="Rhea" id="RHEA:17989"/>
        <dbReference type="Rhea" id="RHEA-COMP:9863"/>
        <dbReference type="Rhea" id="RHEA-COMP:11604"/>
        <dbReference type="ChEBI" id="CHEBI:15378"/>
        <dbReference type="ChEBI" id="CHEBI:29999"/>
        <dbReference type="ChEBI" id="CHEBI:30616"/>
        <dbReference type="ChEBI" id="CHEBI:83421"/>
        <dbReference type="ChEBI" id="CHEBI:456216"/>
        <dbReference type="EC" id="2.7.11.1"/>
    </reaction>
</comment>
<evidence type="ECO:0000256" key="6">
    <source>
        <dbReference type="ARBA" id="ARBA00022840"/>
    </source>
</evidence>
<protein>
    <recommendedName>
        <fullName evidence="1">non-specific serine/threonine protein kinase</fullName>
        <ecNumber evidence="1">2.7.11.1</ecNumber>
    </recommendedName>
</protein>
<dbReference type="PANTHER" id="PTHR24363:SF0">
    <property type="entry name" value="SERINE_THREONINE KINASE LIKE DOMAIN CONTAINING 1"/>
    <property type="match status" value="1"/>
</dbReference>
<evidence type="ECO:0000313" key="13">
    <source>
        <dbReference type="Proteomes" id="UP000010483"/>
    </source>
</evidence>
<dbReference type="PANTHER" id="PTHR24363">
    <property type="entry name" value="SERINE/THREONINE PROTEIN KINASE"/>
    <property type="match status" value="1"/>
</dbReference>
<evidence type="ECO:0000256" key="10">
    <source>
        <dbReference type="SAM" id="Phobius"/>
    </source>
</evidence>
<keyword evidence="10" id="KW-0812">Transmembrane</keyword>
<dbReference type="PROSITE" id="PS00107">
    <property type="entry name" value="PROTEIN_KINASE_ATP"/>
    <property type="match status" value="1"/>
</dbReference>
<dbReference type="CDD" id="cd14014">
    <property type="entry name" value="STKc_PknB_like"/>
    <property type="match status" value="1"/>
</dbReference>
<dbReference type="EC" id="2.7.11.1" evidence="1"/>
<evidence type="ECO:0000259" key="11">
    <source>
        <dbReference type="PROSITE" id="PS50011"/>
    </source>
</evidence>
<keyword evidence="3" id="KW-0808">Transferase</keyword>
<evidence type="ECO:0000256" key="1">
    <source>
        <dbReference type="ARBA" id="ARBA00012513"/>
    </source>
</evidence>
<comment type="catalytic activity">
    <reaction evidence="7">
        <text>L-threonyl-[protein] + ATP = O-phospho-L-threonyl-[protein] + ADP + H(+)</text>
        <dbReference type="Rhea" id="RHEA:46608"/>
        <dbReference type="Rhea" id="RHEA-COMP:11060"/>
        <dbReference type="Rhea" id="RHEA-COMP:11605"/>
        <dbReference type="ChEBI" id="CHEBI:15378"/>
        <dbReference type="ChEBI" id="CHEBI:30013"/>
        <dbReference type="ChEBI" id="CHEBI:30616"/>
        <dbReference type="ChEBI" id="CHEBI:61977"/>
        <dbReference type="ChEBI" id="CHEBI:456216"/>
        <dbReference type="EC" id="2.7.11.1"/>
    </reaction>
</comment>
<dbReference type="InterPro" id="IPR000719">
    <property type="entry name" value="Prot_kinase_dom"/>
</dbReference>
<evidence type="ECO:0000256" key="3">
    <source>
        <dbReference type="ARBA" id="ARBA00022679"/>
    </source>
</evidence>
<dbReference type="Pfam" id="PF00069">
    <property type="entry name" value="Pkinase"/>
    <property type="match status" value="1"/>
</dbReference>
<feature type="domain" description="Protein kinase" evidence="11">
    <location>
        <begin position="12"/>
        <end position="266"/>
    </location>
</feature>
<feature type="binding site" evidence="9">
    <location>
        <position position="41"/>
    </location>
    <ligand>
        <name>ATP</name>
        <dbReference type="ChEBI" id="CHEBI:30616"/>
    </ligand>
</feature>